<dbReference type="EMBL" id="FMZF01000001">
    <property type="protein sequence ID" value="SDC15792.1"/>
    <property type="molecule type" value="Genomic_DNA"/>
</dbReference>
<evidence type="ECO:0000313" key="1">
    <source>
        <dbReference type="EMBL" id="SDC15792.1"/>
    </source>
</evidence>
<protein>
    <submittedName>
        <fullName evidence="1">Uncharacterized protein</fullName>
    </submittedName>
</protein>
<gene>
    <name evidence="1" type="ORF">SAMN05660690_0739</name>
</gene>
<reference evidence="2" key="1">
    <citation type="submission" date="2016-10" db="EMBL/GenBank/DDBJ databases">
        <authorList>
            <person name="Varghese N."/>
            <person name="Submissions S."/>
        </authorList>
    </citation>
    <scope>NUCLEOTIDE SEQUENCE [LARGE SCALE GENOMIC DNA]</scope>
    <source>
        <strain evidence="2">DSM 45421</strain>
    </source>
</reference>
<accession>A0A1G6JA78</accession>
<dbReference type="AlphaFoldDB" id="A0A1G6JA78"/>
<proteinExistence type="predicted"/>
<organism evidence="1 2">
    <name type="scientific">Geodermatophilus telluris</name>
    <dbReference type="NCBI Taxonomy" id="1190417"/>
    <lineage>
        <taxon>Bacteria</taxon>
        <taxon>Bacillati</taxon>
        <taxon>Actinomycetota</taxon>
        <taxon>Actinomycetes</taxon>
        <taxon>Geodermatophilales</taxon>
        <taxon>Geodermatophilaceae</taxon>
        <taxon>Geodermatophilus</taxon>
    </lineage>
</organism>
<keyword evidence="2" id="KW-1185">Reference proteome</keyword>
<name>A0A1G6JA78_9ACTN</name>
<dbReference type="STRING" id="1190417.SAMN05660690_0739"/>
<dbReference type="Proteomes" id="UP000199416">
    <property type="component" value="Unassembled WGS sequence"/>
</dbReference>
<sequence length="209" mass="21828">MDHVALRSSGLRLDNEVRLGWWLVVEGQDGPDRLVAGPFPDRSGAGFAAALRGDDDEPVRPVYGVRRADGGLHRRPSPEDLAWLAHLGDQLDRLPEDGAGALAEDDPLTTLLVEVTAALAESGLPLWDATGAGSALGGACLAVETALDGVVVSWRQHDRMSVDQVHGAETDAVVQRVMNTALGDVLLVRGFDVETLGGVAGGCVVRGGA</sequence>
<evidence type="ECO:0000313" key="2">
    <source>
        <dbReference type="Proteomes" id="UP000199416"/>
    </source>
</evidence>